<comment type="caution">
    <text evidence="2">The sequence shown here is derived from an EMBL/GenBank/DDBJ whole genome shotgun (WGS) entry which is preliminary data.</text>
</comment>
<organism evidence="2 3">
    <name type="scientific">Candidatus Phytoplasma pruni</name>
    <dbReference type="NCBI Taxonomy" id="479893"/>
    <lineage>
        <taxon>Bacteria</taxon>
        <taxon>Bacillati</taxon>
        <taxon>Mycoplasmatota</taxon>
        <taxon>Mollicutes</taxon>
        <taxon>Acholeplasmatales</taxon>
        <taxon>Acholeplasmataceae</taxon>
        <taxon>Candidatus Phytoplasma</taxon>
        <taxon>16SrIII (X-disease group)</taxon>
    </lineage>
</organism>
<evidence type="ECO:0000313" key="2">
    <source>
        <dbReference type="EMBL" id="KOR75541.1"/>
    </source>
</evidence>
<dbReference type="PANTHER" id="PTHR10093">
    <property type="entry name" value="IRON-SULFUR CLUSTER ASSEMBLY ENZYME NIFU HOMOLOG"/>
    <property type="match status" value="1"/>
</dbReference>
<sequence>MCVMNELQKKLMIQHSSYPQNYGLVKDDSYLYIHYQNNSCGDAIDLQIKIVDGVIVDIKHDTQACAVCCASASLMSVHLKKKTIPETLNKVNHFLGMVKDKNYDETQIDPDLKVFNLLKQPSSRVLCISLPWEAIQKNIEQNHSSLK</sequence>
<dbReference type="GO" id="GO:0051536">
    <property type="term" value="F:iron-sulfur cluster binding"/>
    <property type="evidence" value="ECO:0007669"/>
    <property type="project" value="InterPro"/>
</dbReference>
<feature type="domain" description="NIF system FeS cluster assembly NifU N-terminal" evidence="1">
    <location>
        <begin position="11"/>
        <end position="88"/>
    </location>
</feature>
<dbReference type="GO" id="GO:0005506">
    <property type="term" value="F:iron ion binding"/>
    <property type="evidence" value="ECO:0007669"/>
    <property type="project" value="InterPro"/>
</dbReference>
<gene>
    <name evidence="2" type="primary">iscU</name>
    <name evidence="2" type="ORF">CPX_001416</name>
</gene>
<dbReference type="RefSeq" id="WP_235443185.1">
    <property type="nucleotide sequence ID" value="NZ_LHCF01000004.1"/>
</dbReference>
<dbReference type="AlphaFoldDB" id="A0A0M1N054"/>
<reference evidence="3" key="1">
    <citation type="submission" date="2015-05" db="EMBL/GenBank/DDBJ databases">
        <title>Draft genome sequence of 'Candidatus Phytoplasma Pruni' strain CX, a plant pathogenic bacterium.</title>
        <authorList>
            <person name="Lee I.-M."/>
            <person name="Bottner-Parker K.D."/>
            <person name="Shao J."/>
            <person name="Gundersen-Rindal D.E."/>
            <person name="Zhao Y."/>
            <person name="Davis R.E."/>
        </authorList>
    </citation>
    <scope>NUCLEOTIDE SEQUENCE [LARGE SCALE GENOMIC DNA]</scope>
    <source>
        <strain evidence="3">CX</strain>
    </source>
</reference>
<proteinExistence type="predicted"/>
<dbReference type="CDD" id="cd06664">
    <property type="entry name" value="IscU_like"/>
    <property type="match status" value="1"/>
</dbReference>
<dbReference type="STRING" id="479893.CPX_001416"/>
<dbReference type="InterPro" id="IPR002871">
    <property type="entry name" value="NIF_FeS_clus_asmbl_NifU_N"/>
</dbReference>
<dbReference type="Pfam" id="PF01592">
    <property type="entry name" value="NifU_N"/>
    <property type="match status" value="1"/>
</dbReference>
<dbReference type="Proteomes" id="UP000037386">
    <property type="component" value="Unassembled WGS sequence"/>
</dbReference>
<dbReference type="SUPFAM" id="SSF82649">
    <property type="entry name" value="SufE/NifU"/>
    <property type="match status" value="1"/>
</dbReference>
<protein>
    <submittedName>
        <fullName evidence="2">NifU-like protein</fullName>
    </submittedName>
</protein>
<accession>A0A0M1N054</accession>
<dbReference type="PATRIC" id="fig|479893.3.peg.200"/>
<dbReference type="GO" id="GO:0016226">
    <property type="term" value="P:iron-sulfur cluster assembly"/>
    <property type="evidence" value="ECO:0007669"/>
    <property type="project" value="InterPro"/>
</dbReference>
<evidence type="ECO:0000259" key="1">
    <source>
        <dbReference type="Pfam" id="PF01592"/>
    </source>
</evidence>
<evidence type="ECO:0000313" key="3">
    <source>
        <dbReference type="Proteomes" id="UP000037386"/>
    </source>
</evidence>
<dbReference type="Gene3D" id="3.90.1010.10">
    <property type="match status" value="1"/>
</dbReference>
<dbReference type="EMBL" id="LHCF01000004">
    <property type="protein sequence ID" value="KOR75541.1"/>
    <property type="molecule type" value="Genomic_DNA"/>
</dbReference>
<name>A0A0M1N054_9MOLU</name>